<dbReference type="RefSeq" id="WP_212520316.1">
    <property type="nucleotide sequence ID" value="NZ_JAGSOH010000077.1"/>
</dbReference>
<sequence length="227" mass="23822">MTENMPGILYPAANADGPRPGLLLIHGGAGLDDHARGQAGRYSRLGYTVLACDLFGPGVAGDRARIIETVTALRDDPDLLVARGRAAFEALVQSFETDGRAAAIGFCFGGLAALTLARAGLPLAAAVSMHGSLATPRPAEPGAVRARLLVCHGARDPHVPMTDVAAFAAEMTNAEADWQLNVYGRAMHGFTHDHAVPGAIPGVEYDREADELSFAAARGHLERCFSR</sequence>
<keyword evidence="3" id="KW-0378">Hydrolase</keyword>
<proteinExistence type="inferred from homology"/>
<dbReference type="InterPro" id="IPR002925">
    <property type="entry name" value="Dienelactn_hydro"/>
</dbReference>
<accession>A0A941IN58</accession>
<evidence type="ECO:0000259" key="2">
    <source>
        <dbReference type="Pfam" id="PF01738"/>
    </source>
</evidence>
<evidence type="ECO:0000313" key="3">
    <source>
        <dbReference type="EMBL" id="MBR7829181.1"/>
    </source>
</evidence>
<gene>
    <name evidence="3" type="ORF">KDK95_22930</name>
</gene>
<evidence type="ECO:0000256" key="1">
    <source>
        <dbReference type="ARBA" id="ARBA00008645"/>
    </source>
</evidence>
<dbReference type="EMBL" id="JAGSOH010000077">
    <property type="protein sequence ID" value="MBR7829181.1"/>
    <property type="molecule type" value="Genomic_DNA"/>
</dbReference>
<reference evidence="3" key="1">
    <citation type="submission" date="2021-04" db="EMBL/GenBank/DDBJ databases">
        <title>Genome based classification of Actinospica acidithermotolerans sp. nov., an actinobacterium isolated from an Indonesian hot spring.</title>
        <authorList>
            <person name="Kusuma A.B."/>
            <person name="Putra K.E."/>
            <person name="Nafisah S."/>
            <person name="Loh J."/>
            <person name="Nouioui I."/>
            <person name="Goodfellow M."/>
        </authorList>
    </citation>
    <scope>NUCLEOTIDE SEQUENCE</scope>
    <source>
        <strain evidence="3">MGRD01-02</strain>
    </source>
</reference>
<name>A0A941IN58_9ACTN</name>
<comment type="similarity">
    <text evidence="1">Belongs to the AB hydrolase superfamily.</text>
</comment>
<dbReference type="InterPro" id="IPR050261">
    <property type="entry name" value="FrsA_esterase"/>
</dbReference>
<dbReference type="GO" id="GO:0016787">
    <property type="term" value="F:hydrolase activity"/>
    <property type="evidence" value="ECO:0007669"/>
    <property type="project" value="UniProtKB-KW"/>
</dbReference>
<dbReference type="AlphaFoldDB" id="A0A941IN58"/>
<evidence type="ECO:0000313" key="4">
    <source>
        <dbReference type="Proteomes" id="UP000676325"/>
    </source>
</evidence>
<dbReference type="PANTHER" id="PTHR22946">
    <property type="entry name" value="DIENELACTONE HYDROLASE DOMAIN-CONTAINING PROTEIN-RELATED"/>
    <property type="match status" value="1"/>
</dbReference>
<organism evidence="3 4">
    <name type="scientific">Actinospica acidithermotolerans</name>
    <dbReference type="NCBI Taxonomy" id="2828514"/>
    <lineage>
        <taxon>Bacteria</taxon>
        <taxon>Bacillati</taxon>
        <taxon>Actinomycetota</taxon>
        <taxon>Actinomycetes</taxon>
        <taxon>Catenulisporales</taxon>
        <taxon>Actinospicaceae</taxon>
        <taxon>Actinospica</taxon>
    </lineage>
</organism>
<dbReference type="PANTHER" id="PTHR22946:SF0">
    <property type="entry name" value="DIENELACTONE HYDROLASE DOMAIN-CONTAINING PROTEIN"/>
    <property type="match status" value="1"/>
</dbReference>
<dbReference type="InterPro" id="IPR029058">
    <property type="entry name" value="AB_hydrolase_fold"/>
</dbReference>
<keyword evidence="4" id="KW-1185">Reference proteome</keyword>
<dbReference type="Pfam" id="PF01738">
    <property type="entry name" value="DLH"/>
    <property type="match status" value="1"/>
</dbReference>
<dbReference type="SUPFAM" id="SSF53474">
    <property type="entry name" value="alpha/beta-Hydrolases"/>
    <property type="match status" value="1"/>
</dbReference>
<protein>
    <submittedName>
        <fullName evidence="3">Dienelactone hydrolase family protein</fullName>
    </submittedName>
</protein>
<dbReference type="Proteomes" id="UP000676325">
    <property type="component" value="Unassembled WGS sequence"/>
</dbReference>
<comment type="caution">
    <text evidence="3">The sequence shown here is derived from an EMBL/GenBank/DDBJ whole genome shotgun (WGS) entry which is preliminary data.</text>
</comment>
<dbReference type="Gene3D" id="3.40.50.1820">
    <property type="entry name" value="alpha/beta hydrolase"/>
    <property type="match status" value="1"/>
</dbReference>
<feature type="domain" description="Dienelactone hydrolase" evidence="2">
    <location>
        <begin position="10"/>
        <end position="217"/>
    </location>
</feature>